<feature type="repeat" description="PPR" evidence="2">
    <location>
        <begin position="331"/>
        <end position="365"/>
    </location>
</feature>
<dbReference type="Pfam" id="PF13812">
    <property type="entry name" value="PPR_3"/>
    <property type="match status" value="1"/>
</dbReference>
<dbReference type="InterPro" id="IPR011990">
    <property type="entry name" value="TPR-like_helical_dom_sf"/>
</dbReference>
<organism evidence="3 4">
    <name type="scientific">Polarella glacialis</name>
    <name type="common">Dinoflagellate</name>
    <dbReference type="NCBI Taxonomy" id="89957"/>
    <lineage>
        <taxon>Eukaryota</taxon>
        <taxon>Sar</taxon>
        <taxon>Alveolata</taxon>
        <taxon>Dinophyceae</taxon>
        <taxon>Suessiales</taxon>
        <taxon>Suessiaceae</taxon>
        <taxon>Polarella</taxon>
    </lineage>
</organism>
<comment type="caution">
    <text evidence="3">The sequence shown here is derived from an EMBL/GenBank/DDBJ whole genome shotgun (WGS) entry which is preliminary data.</text>
</comment>
<dbReference type="InterPro" id="IPR002885">
    <property type="entry name" value="PPR_rpt"/>
</dbReference>
<evidence type="ECO:0000313" key="3">
    <source>
        <dbReference type="EMBL" id="CAE8689263.1"/>
    </source>
</evidence>
<gene>
    <name evidence="3" type="ORF">PGLA2088_LOCUS26392</name>
</gene>
<feature type="repeat" description="PPR" evidence="2">
    <location>
        <begin position="579"/>
        <end position="613"/>
    </location>
</feature>
<evidence type="ECO:0000256" key="2">
    <source>
        <dbReference type="PROSITE-ProRule" id="PRU00708"/>
    </source>
</evidence>
<accession>A0A813K0K9</accession>
<feature type="repeat" description="PPR" evidence="2">
    <location>
        <begin position="439"/>
        <end position="473"/>
    </location>
</feature>
<dbReference type="SUPFAM" id="SSF48452">
    <property type="entry name" value="TPR-like"/>
    <property type="match status" value="1"/>
</dbReference>
<evidence type="ECO:0000256" key="1">
    <source>
        <dbReference type="ARBA" id="ARBA00022737"/>
    </source>
</evidence>
<dbReference type="PROSITE" id="PS51375">
    <property type="entry name" value="PPR"/>
    <property type="match status" value="7"/>
</dbReference>
<feature type="repeat" description="PPR" evidence="2">
    <location>
        <begin position="296"/>
        <end position="330"/>
    </location>
</feature>
<evidence type="ECO:0000313" key="4">
    <source>
        <dbReference type="Proteomes" id="UP000626109"/>
    </source>
</evidence>
<feature type="repeat" description="PPR" evidence="2">
    <location>
        <begin position="474"/>
        <end position="508"/>
    </location>
</feature>
<dbReference type="AlphaFoldDB" id="A0A813K0K9"/>
<name>A0A813K0K9_POLGL</name>
<dbReference type="NCBIfam" id="TIGR00756">
    <property type="entry name" value="PPR"/>
    <property type="match status" value="3"/>
</dbReference>
<feature type="repeat" description="PPR" evidence="2">
    <location>
        <begin position="544"/>
        <end position="578"/>
    </location>
</feature>
<dbReference type="Pfam" id="PF01535">
    <property type="entry name" value="PPR"/>
    <property type="match status" value="1"/>
</dbReference>
<dbReference type="Pfam" id="PF13041">
    <property type="entry name" value="PPR_2"/>
    <property type="match status" value="2"/>
</dbReference>
<sequence length="629" mass="68727">MLLAISMAEGTISSSSFSSVQNASVFRKLSSTYLPSKFRDSHGDEMDVYQADESTFSFARGDGLQFVSQDLDVREIVTKLDQWNKNVRTLRVKTKTGELQWHMTSHMRSFLRKVLPPHIKAYDVKFRALPTKGGNSPHQNDKAELHQDFNQHDFRLWLPRQRLNGGFIVSPSAKPPFQLYGGSADVGDAWIFHSGMYHGPAPWEDEPAADRGFIGTVSFCTYGEGSCWKNEEEQEEDVVLQDRGARYKELSVAIAELQVWSPKALTLAVGGLGRLRQWQEAVSLISELSSKRVEADAILCNAAISACAQGGEWVYASSLLLDMRAKHVSPSVVTFGASIGACRSSGRWREALTLLSELSQLRLEPGVVVFGAFASACAEGGAWPPALAMLCDLRGRSVQPGLIVCSSGISCCEKGGAWVQALLLLHSLTSSVDKLQKPDVIAFSAAASACAQGGEWQQALALFGVMLAATVRPNVITWNAAASACEKGGEWEQAIAILCEMPRHRFRPDVVTYSAVMSACEKSGQWEPTLALLATMQLAGVEPNVITCNAAVSSCAKGGQWQRALGLLMAMLKQGPSPDTVSFNAAINACARRTAWEQALQLLALMSHRHFQPNRVTYNCVFMFHLTYH</sequence>
<dbReference type="Gene3D" id="1.25.40.10">
    <property type="entry name" value="Tetratricopeptide repeat domain"/>
    <property type="match status" value="3"/>
</dbReference>
<protein>
    <recommendedName>
        <fullName evidence="5">Pentatricopeptide repeat-containing protein, chloroplastic</fullName>
    </recommendedName>
</protein>
<dbReference type="EMBL" id="CAJNNW010027045">
    <property type="protein sequence ID" value="CAE8689263.1"/>
    <property type="molecule type" value="Genomic_DNA"/>
</dbReference>
<proteinExistence type="predicted"/>
<dbReference type="PANTHER" id="PTHR47447:SF17">
    <property type="entry name" value="OS12G0638900 PROTEIN"/>
    <property type="match status" value="1"/>
</dbReference>
<keyword evidence="1" id="KW-0677">Repeat</keyword>
<feature type="repeat" description="PPR" evidence="2">
    <location>
        <begin position="509"/>
        <end position="543"/>
    </location>
</feature>
<dbReference type="PANTHER" id="PTHR47447">
    <property type="entry name" value="OS03G0856100 PROTEIN"/>
    <property type="match status" value="1"/>
</dbReference>
<reference evidence="3" key="1">
    <citation type="submission" date="2021-02" db="EMBL/GenBank/DDBJ databases">
        <authorList>
            <person name="Dougan E. K."/>
            <person name="Rhodes N."/>
            <person name="Thang M."/>
            <person name="Chan C."/>
        </authorList>
    </citation>
    <scope>NUCLEOTIDE SEQUENCE</scope>
</reference>
<dbReference type="Proteomes" id="UP000626109">
    <property type="component" value="Unassembled WGS sequence"/>
</dbReference>
<evidence type="ECO:0008006" key="5">
    <source>
        <dbReference type="Google" id="ProtNLM"/>
    </source>
</evidence>